<dbReference type="EMBL" id="JABSTU010006805">
    <property type="protein sequence ID" value="KAH7932281.1"/>
    <property type="molecule type" value="Genomic_DNA"/>
</dbReference>
<dbReference type="GO" id="GO:0031593">
    <property type="term" value="F:polyubiquitin modification-dependent protein binding"/>
    <property type="evidence" value="ECO:0007669"/>
    <property type="project" value="TreeGrafter"/>
</dbReference>
<dbReference type="Proteomes" id="UP000821866">
    <property type="component" value="Unassembled WGS sequence"/>
</dbReference>
<dbReference type="GO" id="GO:0003697">
    <property type="term" value="F:single-stranded DNA binding"/>
    <property type="evidence" value="ECO:0007669"/>
    <property type="project" value="InterPro"/>
</dbReference>
<protein>
    <submittedName>
        <fullName evidence="1">Uncharacterized protein</fullName>
    </submittedName>
</protein>
<dbReference type="PANTHER" id="PTHR21220">
    <property type="entry name" value="DNA-DEPENDENT METALLOPROTEASE SPRTN"/>
    <property type="match status" value="1"/>
</dbReference>
<dbReference type="GO" id="GO:0004222">
    <property type="term" value="F:metalloendopeptidase activity"/>
    <property type="evidence" value="ECO:0007669"/>
    <property type="project" value="InterPro"/>
</dbReference>
<name>A0A9J6CUY1_RHIMP</name>
<keyword evidence="2" id="KW-1185">Reference proteome</keyword>
<evidence type="ECO:0000313" key="1">
    <source>
        <dbReference type="EMBL" id="KAH7932281.1"/>
    </source>
</evidence>
<dbReference type="PANTHER" id="PTHR21220:SF0">
    <property type="entry name" value="DNA-DEPENDENT METALLOPROTEASE SPRTN"/>
    <property type="match status" value="1"/>
</dbReference>
<dbReference type="AlphaFoldDB" id="A0A9J6CUY1"/>
<dbReference type="InterPro" id="IPR044245">
    <property type="entry name" value="Spartan"/>
</dbReference>
<accession>A0A9J6CUY1</accession>
<comment type="caution">
    <text evidence="1">The sequence shown here is derived from an EMBL/GenBank/DDBJ whole genome shotgun (WGS) entry which is preliminary data.</text>
</comment>
<reference evidence="1" key="2">
    <citation type="submission" date="2021-09" db="EMBL/GenBank/DDBJ databases">
        <authorList>
            <person name="Jia N."/>
            <person name="Wang J."/>
            <person name="Shi W."/>
            <person name="Du L."/>
            <person name="Sun Y."/>
            <person name="Zhan W."/>
            <person name="Jiang J."/>
            <person name="Wang Q."/>
            <person name="Zhang B."/>
            <person name="Ji P."/>
            <person name="Sakyi L.B."/>
            <person name="Cui X."/>
            <person name="Yuan T."/>
            <person name="Jiang B."/>
            <person name="Yang W."/>
            <person name="Lam T.T.-Y."/>
            <person name="Chang Q."/>
            <person name="Ding S."/>
            <person name="Wang X."/>
            <person name="Zhu J."/>
            <person name="Ruan X."/>
            <person name="Zhao L."/>
            <person name="Wei J."/>
            <person name="Que T."/>
            <person name="Du C."/>
            <person name="Cheng J."/>
            <person name="Dai P."/>
            <person name="Han X."/>
            <person name="Huang E."/>
            <person name="Gao Y."/>
            <person name="Liu J."/>
            <person name="Shao H."/>
            <person name="Ye R."/>
            <person name="Li L."/>
            <person name="Wei W."/>
            <person name="Wang X."/>
            <person name="Wang C."/>
            <person name="Huo Q."/>
            <person name="Li W."/>
            <person name="Guo W."/>
            <person name="Chen H."/>
            <person name="Chen S."/>
            <person name="Zhou L."/>
            <person name="Zhou L."/>
            <person name="Ni X."/>
            <person name="Tian J."/>
            <person name="Zhou Y."/>
            <person name="Sheng Y."/>
            <person name="Liu T."/>
            <person name="Pan Y."/>
            <person name="Xia L."/>
            <person name="Li J."/>
            <person name="Zhao F."/>
            <person name="Cao W."/>
        </authorList>
    </citation>
    <scope>NUCLEOTIDE SEQUENCE</scope>
    <source>
        <strain evidence="1">Rmic-2018</strain>
        <tissue evidence="1">Larvae</tissue>
    </source>
</reference>
<reference evidence="1" key="1">
    <citation type="journal article" date="2020" name="Cell">
        <title>Large-Scale Comparative Analyses of Tick Genomes Elucidate Their Genetic Diversity and Vector Capacities.</title>
        <authorList>
            <consortium name="Tick Genome and Microbiome Consortium (TIGMIC)"/>
            <person name="Jia N."/>
            <person name="Wang J."/>
            <person name="Shi W."/>
            <person name="Du L."/>
            <person name="Sun Y."/>
            <person name="Zhan W."/>
            <person name="Jiang J.F."/>
            <person name="Wang Q."/>
            <person name="Zhang B."/>
            <person name="Ji P."/>
            <person name="Bell-Sakyi L."/>
            <person name="Cui X.M."/>
            <person name="Yuan T.T."/>
            <person name="Jiang B.G."/>
            <person name="Yang W.F."/>
            <person name="Lam T.T."/>
            <person name="Chang Q.C."/>
            <person name="Ding S.J."/>
            <person name="Wang X.J."/>
            <person name="Zhu J.G."/>
            <person name="Ruan X.D."/>
            <person name="Zhao L."/>
            <person name="Wei J.T."/>
            <person name="Ye R.Z."/>
            <person name="Que T.C."/>
            <person name="Du C.H."/>
            <person name="Zhou Y.H."/>
            <person name="Cheng J.X."/>
            <person name="Dai P.F."/>
            <person name="Guo W.B."/>
            <person name="Han X.H."/>
            <person name="Huang E.J."/>
            <person name="Li L.F."/>
            <person name="Wei W."/>
            <person name="Gao Y.C."/>
            <person name="Liu J.Z."/>
            <person name="Shao H.Z."/>
            <person name="Wang X."/>
            <person name="Wang C.C."/>
            <person name="Yang T.C."/>
            <person name="Huo Q.B."/>
            <person name="Li W."/>
            <person name="Chen H.Y."/>
            <person name="Chen S.E."/>
            <person name="Zhou L.G."/>
            <person name="Ni X.B."/>
            <person name="Tian J.H."/>
            <person name="Sheng Y."/>
            <person name="Liu T."/>
            <person name="Pan Y.S."/>
            <person name="Xia L.Y."/>
            <person name="Li J."/>
            <person name="Zhao F."/>
            <person name="Cao W.C."/>
        </authorList>
    </citation>
    <scope>NUCLEOTIDE SEQUENCE</scope>
    <source>
        <strain evidence="1">Rmic-2018</strain>
    </source>
</reference>
<dbReference type="VEuPathDB" id="VectorBase:LOC119187468"/>
<evidence type="ECO:0000313" key="2">
    <source>
        <dbReference type="Proteomes" id="UP000821866"/>
    </source>
</evidence>
<gene>
    <name evidence="1" type="ORF">HPB51_029422</name>
</gene>
<proteinExistence type="predicted"/>
<dbReference type="GO" id="GO:0006974">
    <property type="term" value="P:DNA damage response"/>
    <property type="evidence" value="ECO:0007669"/>
    <property type="project" value="InterPro"/>
</dbReference>
<organism evidence="1 2">
    <name type="scientific">Rhipicephalus microplus</name>
    <name type="common">Cattle tick</name>
    <name type="synonym">Boophilus microplus</name>
    <dbReference type="NCBI Taxonomy" id="6941"/>
    <lineage>
        <taxon>Eukaryota</taxon>
        <taxon>Metazoa</taxon>
        <taxon>Ecdysozoa</taxon>
        <taxon>Arthropoda</taxon>
        <taxon>Chelicerata</taxon>
        <taxon>Arachnida</taxon>
        <taxon>Acari</taxon>
        <taxon>Parasitiformes</taxon>
        <taxon>Ixodida</taxon>
        <taxon>Ixodoidea</taxon>
        <taxon>Ixodidae</taxon>
        <taxon>Rhipicephalinae</taxon>
        <taxon>Rhipicephalus</taxon>
        <taxon>Boophilus</taxon>
    </lineage>
</organism>
<sequence length="156" mass="18192">MAVADEDEDFSVALELHLQINEENEYRESLLTWDRPSTKAPVERSVVPYSSRRDLSVVDDFWELNDPNPDLRSLFVEFNEAFFFGKLSHVEVRWSPRMTLQIARITSAVKKRRKKIQRSRQPMCATAERHAEVDARILLGSEVHASLCWRQHIAPK</sequence>
<dbReference type="GO" id="GO:0005634">
    <property type="term" value="C:nucleus"/>
    <property type="evidence" value="ECO:0007669"/>
    <property type="project" value="TreeGrafter"/>
</dbReference>